<dbReference type="AlphaFoldDB" id="A0AAN4VZL5"/>
<protein>
    <recommendedName>
        <fullName evidence="4">Lipocalin-like domain-containing protein</fullName>
    </recommendedName>
</protein>
<evidence type="ECO:0000313" key="2">
    <source>
        <dbReference type="EMBL" id="GJM61265.1"/>
    </source>
</evidence>
<dbReference type="Proteomes" id="UP001310022">
    <property type="component" value="Unassembled WGS sequence"/>
</dbReference>
<accession>A0AAN4VZL5</accession>
<reference evidence="2 3" key="1">
    <citation type="submission" date="2021-12" db="EMBL/GenBank/DDBJ databases">
        <title>Genome sequencing of bacteria with rrn-lacking chromosome and rrn-plasmid.</title>
        <authorList>
            <person name="Anda M."/>
            <person name="Iwasaki W."/>
        </authorList>
    </citation>
    <scope>NUCLEOTIDE SEQUENCE [LARGE SCALE GENOMIC DNA]</scope>
    <source>
        <strain evidence="2 3">NBRC 15940</strain>
    </source>
</reference>
<evidence type="ECO:0008006" key="4">
    <source>
        <dbReference type="Google" id="ProtNLM"/>
    </source>
</evidence>
<keyword evidence="1" id="KW-1133">Transmembrane helix</keyword>
<keyword evidence="3" id="KW-1185">Reference proteome</keyword>
<keyword evidence="1" id="KW-0812">Transmembrane</keyword>
<dbReference type="EMBL" id="BQKE01000001">
    <property type="protein sequence ID" value="GJM61265.1"/>
    <property type="molecule type" value="Genomic_DNA"/>
</dbReference>
<comment type="caution">
    <text evidence="2">The sequence shown here is derived from an EMBL/GenBank/DDBJ whole genome shotgun (WGS) entry which is preliminary data.</text>
</comment>
<feature type="transmembrane region" description="Helical" evidence="1">
    <location>
        <begin position="12"/>
        <end position="32"/>
    </location>
</feature>
<gene>
    <name evidence="2" type="ORF">PEDI_18170</name>
</gene>
<sequence>MVNKQKTCVMKKLNYSILLSVSLIFLVGIMAMNPKKKKENPLMGSWEMSSFKYGADPDFSELPQMMKYVKHITEDHFTWVSYSPNDGNVVGTGGGTYDLTDDFYTEHIDFFQPSGSKLAGTSVKFKYTVKGNEWRISGYVHNVQMDPNSGKYVVVDSTLLEEIWHRL</sequence>
<evidence type="ECO:0000313" key="3">
    <source>
        <dbReference type="Proteomes" id="UP001310022"/>
    </source>
</evidence>
<dbReference type="Gene3D" id="2.40.128.490">
    <property type="entry name" value="Uncharacterised protein PF14869, DUF4488"/>
    <property type="match status" value="1"/>
</dbReference>
<proteinExistence type="predicted"/>
<evidence type="ECO:0000256" key="1">
    <source>
        <dbReference type="SAM" id="Phobius"/>
    </source>
</evidence>
<keyword evidence="1" id="KW-0472">Membrane</keyword>
<organism evidence="2 3">
    <name type="scientific">Persicobacter diffluens</name>
    <dbReference type="NCBI Taxonomy" id="981"/>
    <lineage>
        <taxon>Bacteria</taxon>
        <taxon>Pseudomonadati</taxon>
        <taxon>Bacteroidota</taxon>
        <taxon>Cytophagia</taxon>
        <taxon>Cytophagales</taxon>
        <taxon>Persicobacteraceae</taxon>
        <taxon>Persicobacter</taxon>
    </lineage>
</organism>
<name>A0AAN4VZL5_9BACT</name>